<dbReference type="PANTHER" id="PTHR10587">
    <property type="entry name" value="GLYCOSYL TRANSFERASE-RELATED"/>
    <property type="match status" value="1"/>
</dbReference>
<feature type="compositionally biased region" description="Low complexity" evidence="1">
    <location>
        <begin position="51"/>
        <end position="70"/>
    </location>
</feature>
<evidence type="ECO:0000313" key="4">
    <source>
        <dbReference type="EMBL" id="MBB5870740.1"/>
    </source>
</evidence>
<reference evidence="4 5" key="1">
    <citation type="submission" date="2020-08" db="EMBL/GenBank/DDBJ databases">
        <title>Sequencing the genomes of 1000 actinobacteria strains.</title>
        <authorList>
            <person name="Klenk H.-P."/>
        </authorList>
    </citation>
    <scope>NUCLEOTIDE SEQUENCE [LARGE SCALE GENOMIC DNA]</scope>
    <source>
        <strain evidence="4 5">DSM 45362</strain>
    </source>
</reference>
<evidence type="ECO:0000256" key="1">
    <source>
        <dbReference type="SAM" id="MobiDB-lite"/>
    </source>
</evidence>
<dbReference type="GO" id="GO:0016810">
    <property type="term" value="F:hydrolase activity, acting on carbon-nitrogen (but not peptide) bonds"/>
    <property type="evidence" value="ECO:0007669"/>
    <property type="project" value="InterPro"/>
</dbReference>
<organism evidence="4 5">
    <name type="scientific">Allocatelliglobosispora scoriae</name>
    <dbReference type="NCBI Taxonomy" id="643052"/>
    <lineage>
        <taxon>Bacteria</taxon>
        <taxon>Bacillati</taxon>
        <taxon>Actinomycetota</taxon>
        <taxon>Actinomycetes</taxon>
        <taxon>Micromonosporales</taxon>
        <taxon>Micromonosporaceae</taxon>
        <taxon>Allocatelliglobosispora</taxon>
    </lineage>
</organism>
<dbReference type="InterPro" id="IPR002509">
    <property type="entry name" value="NODB_dom"/>
</dbReference>
<sequence length="296" mass="31697">MTTPPHRRGLRRHLALVLVLPMLLLAACGTQSDKDPTFALPSGLPTPNPAPTESATPSASASPSASAGPTKGSTVKGIDLYISQLPTFDAAPPPTAIDVSAGDKSPLWYQVPTTDKVAFLTIDDGALEHPAALPLLQASGVKVTLFLTYNFVKNKVAYFKKLQEAGAVIENHTISHKSLRGLSYAAQKAEICGAADKLGNLFGRRPKLFRPPFGNFDQTTLKAARDCGQIAVLHWRETVDKGIVRYQSSPHLVKPGHILLMHFRPAFADDFVGALKAMKKSGVQPALLEDYILGAS</sequence>
<proteinExistence type="predicted"/>
<feature type="signal peptide" evidence="2">
    <location>
        <begin position="1"/>
        <end position="26"/>
    </location>
</feature>
<feature type="region of interest" description="Disordered" evidence="1">
    <location>
        <begin position="36"/>
        <end position="72"/>
    </location>
</feature>
<dbReference type="RefSeq" id="WP_312875280.1">
    <property type="nucleotide sequence ID" value="NZ_JACHMN010000002.1"/>
</dbReference>
<feature type="chain" id="PRO_5039511988" evidence="2">
    <location>
        <begin position="27"/>
        <end position="296"/>
    </location>
</feature>
<dbReference type="CDD" id="cd10917">
    <property type="entry name" value="CE4_NodB_like_6s_7s"/>
    <property type="match status" value="1"/>
</dbReference>
<feature type="domain" description="NodB homology" evidence="3">
    <location>
        <begin position="116"/>
        <end position="296"/>
    </location>
</feature>
<dbReference type="EMBL" id="JACHMN010000002">
    <property type="protein sequence ID" value="MBB5870740.1"/>
    <property type="molecule type" value="Genomic_DNA"/>
</dbReference>
<dbReference type="InterPro" id="IPR011330">
    <property type="entry name" value="Glyco_hydro/deAcase_b/a-brl"/>
</dbReference>
<dbReference type="InterPro" id="IPR050248">
    <property type="entry name" value="Polysacc_deacetylase_ArnD"/>
</dbReference>
<protein>
    <submittedName>
        <fullName evidence="4">Peptidoglycan/xylan/chitin deacetylase (PgdA/CDA1 family)</fullName>
    </submittedName>
</protein>
<dbReference type="PROSITE" id="PS51677">
    <property type="entry name" value="NODB"/>
    <property type="match status" value="1"/>
</dbReference>
<accession>A0A841BVE7</accession>
<evidence type="ECO:0000256" key="2">
    <source>
        <dbReference type="SAM" id="SignalP"/>
    </source>
</evidence>
<gene>
    <name evidence="4" type="ORF">F4553_004119</name>
</gene>
<dbReference type="Pfam" id="PF01522">
    <property type="entry name" value="Polysacc_deac_1"/>
    <property type="match status" value="1"/>
</dbReference>
<keyword evidence="5" id="KW-1185">Reference proteome</keyword>
<dbReference type="Proteomes" id="UP000587527">
    <property type="component" value="Unassembled WGS sequence"/>
</dbReference>
<dbReference type="GO" id="GO:0005975">
    <property type="term" value="P:carbohydrate metabolic process"/>
    <property type="evidence" value="ECO:0007669"/>
    <property type="project" value="InterPro"/>
</dbReference>
<comment type="caution">
    <text evidence="4">The sequence shown here is derived from an EMBL/GenBank/DDBJ whole genome shotgun (WGS) entry which is preliminary data.</text>
</comment>
<name>A0A841BVE7_9ACTN</name>
<dbReference type="AlphaFoldDB" id="A0A841BVE7"/>
<dbReference type="SUPFAM" id="SSF88713">
    <property type="entry name" value="Glycoside hydrolase/deacetylase"/>
    <property type="match status" value="1"/>
</dbReference>
<keyword evidence="2" id="KW-0732">Signal</keyword>
<evidence type="ECO:0000259" key="3">
    <source>
        <dbReference type="PROSITE" id="PS51677"/>
    </source>
</evidence>
<dbReference type="PANTHER" id="PTHR10587:SF134">
    <property type="entry name" value="SECRETED PROTEIN"/>
    <property type="match status" value="1"/>
</dbReference>
<dbReference type="Gene3D" id="3.20.20.370">
    <property type="entry name" value="Glycoside hydrolase/deacetylase"/>
    <property type="match status" value="1"/>
</dbReference>
<evidence type="ECO:0000313" key="5">
    <source>
        <dbReference type="Proteomes" id="UP000587527"/>
    </source>
</evidence>
<dbReference type="PROSITE" id="PS51257">
    <property type="entry name" value="PROKAR_LIPOPROTEIN"/>
    <property type="match status" value="1"/>
</dbReference>